<dbReference type="EMBL" id="JBHSPA010000013">
    <property type="protein sequence ID" value="MFC5824187.1"/>
    <property type="molecule type" value="Genomic_DNA"/>
</dbReference>
<dbReference type="SUPFAM" id="SSF51445">
    <property type="entry name" value="(Trans)glycosidases"/>
    <property type="match status" value="1"/>
</dbReference>
<name>A0ABW1CFP2_9ACTN</name>
<dbReference type="Pfam" id="PF00128">
    <property type="entry name" value="Alpha-amylase"/>
    <property type="match status" value="2"/>
</dbReference>
<keyword evidence="5" id="KW-1185">Reference proteome</keyword>
<evidence type="ECO:0000259" key="3">
    <source>
        <dbReference type="SMART" id="SM00642"/>
    </source>
</evidence>
<dbReference type="RefSeq" id="WP_379513716.1">
    <property type="nucleotide sequence ID" value="NZ_JBHSPA010000013.1"/>
</dbReference>
<accession>A0ABW1CFP2</accession>
<dbReference type="InterPro" id="IPR017853">
    <property type="entry name" value="GH"/>
</dbReference>
<evidence type="ECO:0000256" key="2">
    <source>
        <dbReference type="ARBA" id="ARBA00023295"/>
    </source>
</evidence>
<keyword evidence="2" id="KW-0326">Glycosidase</keyword>
<dbReference type="PANTHER" id="PTHR10357:SF210">
    <property type="entry name" value="MALTODEXTRIN GLUCOSIDASE"/>
    <property type="match status" value="1"/>
</dbReference>
<gene>
    <name evidence="4" type="ORF">ACFPZ3_10030</name>
</gene>
<dbReference type="CDD" id="cd11354">
    <property type="entry name" value="AmyAc_bac_CMD_like"/>
    <property type="match status" value="1"/>
</dbReference>
<dbReference type="Proteomes" id="UP001596058">
    <property type="component" value="Unassembled WGS sequence"/>
</dbReference>
<evidence type="ECO:0000256" key="1">
    <source>
        <dbReference type="ARBA" id="ARBA00022801"/>
    </source>
</evidence>
<comment type="caution">
    <text evidence="4">The sequence shown here is derived from an EMBL/GenBank/DDBJ whole genome shotgun (WGS) entry which is preliminary data.</text>
</comment>
<protein>
    <submittedName>
        <fullName evidence="4">Alpha-amylase family protein</fullName>
    </submittedName>
</protein>
<evidence type="ECO:0000313" key="5">
    <source>
        <dbReference type="Proteomes" id="UP001596058"/>
    </source>
</evidence>
<organism evidence="4 5">
    <name type="scientific">Nonomuraea insulae</name>
    <dbReference type="NCBI Taxonomy" id="1616787"/>
    <lineage>
        <taxon>Bacteria</taxon>
        <taxon>Bacillati</taxon>
        <taxon>Actinomycetota</taxon>
        <taxon>Actinomycetes</taxon>
        <taxon>Streptosporangiales</taxon>
        <taxon>Streptosporangiaceae</taxon>
        <taxon>Nonomuraea</taxon>
    </lineage>
</organism>
<sequence length="437" mass="48866">MVIAAGAGPSWLDHSIWWHVYPLGFTGAEAAALPSGTPRRHRLRRLAKWLDYAVDLGVSGLQLGPIFTSETHGYDTTDYFTIDPRLGDDRDFDELILAAHERGLRVVLDGVFNHVGRSFPRFGDPGSAHWFRPTADGHETFEGHHSLVRLNHDAPDVLDHVVRVMDHWLDRGASGWRLDAAYAVPPAFWRQALDRVRPLHPSACFAGEVIHGDYAGYATASGLDSITQYELWKAIWSSLNERNLFELAWALDRHNGFLESFLPLTFVGNHDVTRLASRLDDERHLGHALAVLFTVGGLPVIYYGDEQAFHGVKEERAGGDEAIRPSFPDHRDDLAPYGWHTYRLHQRLAGLRRRHPWLVRARTAVRHLSNTAAALEMTDGAGHRLVTLLNLSDHPHRFPLDDTGLAVADASARTAEPCLVPEHGWAVLHQVTHAGVR</sequence>
<keyword evidence="1" id="KW-0378">Hydrolase</keyword>
<dbReference type="InterPro" id="IPR006047">
    <property type="entry name" value="GH13_cat_dom"/>
</dbReference>
<dbReference type="PANTHER" id="PTHR10357">
    <property type="entry name" value="ALPHA-AMYLASE FAMILY MEMBER"/>
    <property type="match status" value="1"/>
</dbReference>
<evidence type="ECO:0000313" key="4">
    <source>
        <dbReference type="EMBL" id="MFC5824187.1"/>
    </source>
</evidence>
<reference evidence="5" key="1">
    <citation type="journal article" date="2019" name="Int. J. Syst. Evol. Microbiol.">
        <title>The Global Catalogue of Microorganisms (GCM) 10K type strain sequencing project: providing services to taxonomists for standard genome sequencing and annotation.</title>
        <authorList>
            <consortium name="The Broad Institute Genomics Platform"/>
            <consortium name="The Broad Institute Genome Sequencing Center for Infectious Disease"/>
            <person name="Wu L."/>
            <person name="Ma J."/>
        </authorList>
    </citation>
    <scope>NUCLEOTIDE SEQUENCE [LARGE SCALE GENOMIC DNA]</scope>
    <source>
        <strain evidence="5">CCUG 53903</strain>
    </source>
</reference>
<dbReference type="Gene3D" id="3.20.20.80">
    <property type="entry name" value="Glycosidases"/>
    <property type="match status" value="1"/>
</dbReference>
<feature type="domain" description="Glycosyl hydrolase family 13 catalytic" evidence="3">
    <location>
        <begin position="19"/>
        <end position="352"/>
    </location>
</feature>
<dbReference type="SMART" id="SM00642">
    <property type="entry name" value="Aamy"/>
    <property type="match status" value="1"/>
</dbReference>
<proteinExistence type="predicted"/>